<protein>
    <submittedName>
        <fullName evidence="1">Uncharacterized protein</fullName>
    </submittedName>
</protein>
<evidence type="ECO:0000313" key="1">
    <source>
        <dbReference type="EMBL" id="KAG5586827.1"/>
    </source>
</evidence>
<dbReference type="Proteomes" id="UP000824120">
    <property type="component" value="Chromosome 9"/>
</dbReference>
<sequence length="83" mass="9564">MINLAMLLYFNGQWDSSNKYINYLVDVNLEINFAFVPLLCPDTSKDMKVIHNSYFSNTFNDIGDAIELIDFGSCEEVDELEEL</sequence>
<name>A0A9J5XEM3_SOLCO</name>
<keyword evidence="2" id="KW-1185">Reference proteome</keyword>
<organism evidence="1 2">
    <name type="scientific">Solanum commersonii</name>
    <name type="common">Commerson's wild potato</name>
    <name type="synonym">Commerson's nightshade</name>
    <dbReference type="NCBI Taxonomy" id="4109"/>
    <lineage>
        <taxon>Eukaryota</taxon>
        <taxon>Viridiplantae</taxon>
        <taxon>Streptophyta</taxon>
        <taxon>Embryophyta</taxon>
        <taxon>Tracheophyta</taxon>
        <taxon>Spermatophyta</taxon>
        <taxon>Magnoliopsida</taxon>
        <taxon>eudicotyledons</taxon>
        <taxon>Gunneridae</taxon>
        <taxon>Pentapetalae</taxon>
        <taxon>asterids</taxon>
        <taxon>lamiids</taxon>
        <taxon>Solanales</taxon>
        <taxon>Solanaceae</taxon>
        <taxon>Solanoideae</taxon>
        <taxon>Solaneae</taxon>
        <taxon>Solanum</taxon>
    </lineage>
</organism>
<dbReference type="AlphaFoldDB" id="A0A9J5XEM3"/>
<accession>A0A9J5XEM3</accession>
<proteinExistence type="predicted"/>
<dbReference type="EMBL" id="JACXVP010000009">
    <property type="protein sequence ID" value="KAG5586827.1"/>
    <property type="molecule type" value="Genomic_DNA"/>
</dbReference>
<comment type="caution">
    <text evidence="1">The sequence shown here is derived from an EMBL/GenBank/DDBJ whole genome shotgun (WGS) entry which is preliminary data.</text>
</comment>
<reference evidence="1 2" key="1">
    <citation type="submission" date="2020-09" db="EMBL/GenBank/DDBJ databases">
        <title>De no assembly of potato wild relative species, Solanum commersonii.</title>
        <authorList>
            <person name="Cho K."/>
        </authorList>
    </citation>
    <scope>NUCLEOTIDE SEQUENCE [LARGE SCALE GENOMIC DNA]</scope>
    <source>
        <strain evidence="1">LZ3.2</strain>
        <tissue evidence="1">Leaf</tissue>
    </source>
</reference>
<gene>
    <name evidence="1" type="ORF">H5410_047261</name>
</gene>
<evidence type="ECO:0000313" key="2">
    <source>
        <dbReference type="Proteomes" id="UP000824120"/>
    </source>
</evidence>